<evidence type="ECO:0000313" key="1">
    <source>
        <dbReference type="EMBL" id="PZO41328.1"/>
    </source>
</evidence>
<gene>
    <name evidence="1" type="ORF">DCF17_10840</name>
</gene>
<dbReference type="EMBL" id="QBMN01000065">
    <property type="protein sequence ID" value="PZO41328.1"/>
    <property type="molecule type" value="Genomic_DNA"/>
</dbReference>
<organism evidence="1 2">
    <name type="scientific">Shackletoniella antarctica</name>
    <dbReference type="NCBI Taxonomy" id="268115"/>
    <lineage>
        <taxon>Bacteria</taxon>
        <taxon>Bacillati</taxon>
        <taxon>Cyanobacteriota</taxon>
        <taxon>Cyanophyceae</taxon>
        <taxon>Oculatellales</taxon>
        <taxon>Oculatellaceae</taxon>
        <taxon>Shackletoniella</taxon>
    </lineage>
</organism>
<accession>A0A2W4YDU9</accession>
<sequence length="152" mass="17091">MTHRNWQRVVGQVERGHGVASGVAASSPYPRGTIELQAPIFKPLGLDLTDYVKGTLNISISPSTFALLRPELTFRQVAWTDRHPPEDFSFSRCRILFQASTYDSWIYYPHPETKKRNFQAPSTIEIIAPKILGIGYGDRVEVEYDPAAVVVT</sequence>
<comment type="caution">
    <text evidence="1">The sequence shown here is derived from an EMBL/GenBank/DDBJ whole genome shotgun (WGS) entry which is preliminary data.</text>
</comment>
<dbReference type="Proteomes" id="UP000249081">
    <property type="component" value="Unassembled WGS sequence"/>
</dbReference>
<dbReference type="AlphaFoldDB" id="A0A2W4YDU9"/>
<protein>
    <submittedName>
        <fullName evidence="1">Uncharacterized protein</fullName>
    </submittedName>
</protein>
<proteinExistence type="predicted"/>
<reference evidence="1 2" key="2">
    <citation type="submission" date="2018-06" db="EMBL/GenBank/DDBJ databases">
        <title>Metagenomic assembly of (sub)arctic Cyanobacteria and their associated microbiome from non-axenic cultures.</title>
        <authorList>
            <person name="Baurain D."/>
        </authorList>
    </citation>
    <scope>NUCLEOTIDE SEQUENCE [LARGE SCALE GENOMIC DNA]</scope>
    <source>
        <strain evidence="1">ULC041bin1</strain>
    </source>
</reference>
<name>A0A2W4YDU9_9CYAN</name>
<evidence type="ECO:0000313" key="2">
    <source>
        <dbReference type="Proteomes" id="UP000249081"/>
    </source>
</evidence>
<reference evidence="2" key="1">
    <citation type="submission" date="2018-04" db="EMBL/GenBank/DDBJ databases">
        <authorList>
            <person name="Cornet L."/>
        </authorList>
    </citation>
    <scope>NUCLEOTIDE SEQUENCE [LARGE SCALE GENOMIC DNA]</scope>
</reference>